<evidence type="ECO:0000313" key="11">
    <source>
        <dbReference type="Proteomes" id="UP000053890"/>
    </source>
</evidence>
<gene>
    <name evidence="10" type="ORF">RHOBADRAFT_36577</name>
</gene>
<evidence type="ECO:0000256" key="4">
    <source>
        <dbReference type="ARBA" id="ARBA00022605"/>
    </source>
</evidence>
<dbReference type="GO" id="GO:0004401">
    <property type="term" value="F:histidinol-phosphatase activity"/>
    <property type="evidence" value="ECO:0007669"/>
    <property type="project" value="UniProtKB-UniRule"/>
</dbReference>
<dbReference type="OMA" id="DYDRPMY"/>
<dbReference type="EC" id="3.1.3.15" evidence="3 8"/>
<dbReference type="AlphaFoldDB" id="A0A194S2C2"/>
<sequence>MTVSHHSHSGEFCCHAKGTLAEVVDEAIRQGFSTFGLSEHVPRYHESHMYPEESHLSPADLADTFDAYLVEAHRLKKQHAGKIDLLVGLESEYIDDAGLDELAALIERKGTAIEYVVGSVHHCDELPIDFDKARFDDCVQRQSAASEEDRLVQLFSTYFDNQHTLLKRLEPEVVGHFDLCRLYYPDVDFRAFADVWARIERNVELAVSYGALFEVNASAFRKGWSTAYPGTEVFDLILAKGGRFTLSDDSHGPQAVGLHYDRAYAYLRERDVQELWRLVPASEGDKVKRGVRAEKIEGGPWLDAWPQLLASTTRRDEAGRDGTRTD</sequence>
<dbReference type="Pfam" id="PF02811">
    <property type="entry name" value="PHP"/>
    <property type="match status" value="1"/>
</dbReference>
<evidence type="ECO:0000256" key="1">
    <source>
        <dbReference type="ARBA" id="ARBA00004970"/>
    </source>
</evidence>
<dbReference type="PANTHER" id="PTHR21039">
    <property type="entry name" value="HISTIDINOL PHOSPHATASE-RELATED"/>
    <property type="match status" value="1"/>
</dbReference>
<keyword evidence="11" id="KW-1185">Reference proteome</keyword>
<protein>
    <recommendedName>
        <fullName evidence="3 8">Histidinol-phosphatase</fullName>
        <shortName evidence="8">HolPase</shortName>
        <ecNumber evidence="3 8">3.1.3.15</ecNumber>
    </recommendedName>
</protein>
<evidence type="ECO:0000259" key="9">
    <source>
        <dbReference type="Pfam" id="PF02811"/>
    </source>
</evidence>
<proteinExistence type="inferred from homology"/>
<organism evidence="10 11">
    <name type="scientific">Rhodotorula graminis (strain WP1)</name>
    <dbReference type="NCBI Taxonomy" id="578459"/>
    <lineage>
        <taxon>Eukaryota</taxon>
        <taxon>Fungi</taxon>
        <taxon>Dikarya</taxon>
        <taxon>Basidiomycota</taxon>
        <taxon>Pucciniomycotina</taxon>
        <taxon>Microbotryomycetes</taxon>
        <taxon>Sporidiobolales</taxon>
        <taxon>Sporidiobolaceae</taxon>
        <taxon>Rhodotorula</taxon>
    </lineage>
</organism>
<dbReference type="CDD" id="cd12110">
    <property type="entry name" value="PHP_HisPPase_Hisj_like"/>
    <property type="match status" value="1"/>
</dbReference>
<reference evidence="10 11" key="1">
    <citation type="journal article" date="2015" name="Front. Microbiol.">
        <title>Genome sequence of the plant growth promoting endophytic yeast Rhodotorula graminis WP1.</title>
        <authorList>
            <person name="Firrincieli A."/>
            <person name="Otillar R."/>
            <person name="Salamov A."/>
            <person name="Schmutz J."/>
            <person name="Khan Z."/>
            <person name="Redman R.S."/>
            <person name="Fleck N.D."/>
            <person name="Lindquist E."/>
            <person name="Grigoriev I.V."/>
            <person name="Doty S.L."/>
        </authorList>
    </citation>
    <scope>NUCLEOTIDE SEQUENCE [LARGE SCALE GENOMIC DNA]</scope>
    <source>
        <strain evidence="10 11">WP1</strain>
    </source>
</reference>
<accession>A0A194S2C2</accession>
<dbReference type="InterPro" id="IPR004013">
    <property type="entry name" value="PHP_dom"/>
</dbReference>
<name>A0A194S2C2_RHOGW</name>
<dbReference type="PANTHER" id="PTHR21039:SF0">
    <property type="entry name" value="HISTIDINOL-PHOSPHATASE"/>
    <property type="match status" value="1"/>
</dbReference>
<evidence type="ECO:0000256" key="2">
    <source>
        <dbReference type="ARBA" id="ARBA00009152"/>
    </source>
</evidence>
<evidence type="ECO:0000313" key="10">
    <source>
        <dbReference type="EMBL" id="KPV74669.1"/>
    </source>
</evidence>
<comment type="catalytic activity">
    <reaction evidence="7 8">
        <text>L-histidinol phosphate + H2O = L-histidinol + phosphate</text>
        <dbReference type="Rhea" id="RHEA:14465"/>
        <dbReference type="ChEBI" id="CHEBI:15377"/>
        <dbReference type="ChEBI" id="CHEBI:43474"/>
        <dbReference type="ChEBI" id="CHEBI:57699"/>
        <dbReference type="ChEBI" id="CHEBI:57980"/>
        <dbReference type="EC" id="3.1.3.15"/>
    </reaction>
</comment>
<dbReference type="EMBL" id="KQ474079">
    <property type="protein sequence ID" value="KPV74669.1"/>
    <property type="molecule type" value="Genomic_DNA"/>
</dbReference>
<comment type="similarity">
    <text evidence="2 8">Belongs to the PHP hydrolase family. HisK subfamily.</text>
</comment>
<dbReference type="InterPro" id="IPR016195">
    <property type="entry name" value="Pol/histidinol_Pase-like"/>
</dbReference>
<dbReference type="GO" id="GO:0000105">
    <property type="term" value="P:L-histidine biosynthetic process"/>
    <property type="evidence" value="ECO:0007669"/>
    <property type="project" value="UniProtKB-UniRule"/>
</dbReference>
<evidence type="ECO:0000256" key="3">
    <source>
        <dbReference type="ARBA" id="ARBA00013085"/>
    </source>
</evidence>
<evidence type="ECO:0000256" key="8">
    <source>
        <dbReference type="RuleBase" id="RU366003"/>
    </source>
</evidence>
<keyword evidence="4 8" id="KW-0028">Amino-acid biosynthesis</keyword>
<dbReference type="GeneID" id="28973813"/>
<dbReference type="SUPFAM" id="SSF89550">
    <property type="entry name" value="PHP domain-like"/>
    <property type="match status" value="1"/>
</dbReference>
<dbReference type="STRING" id="578459.A0A194S2C2"/>
<comment type="pathway">
    <text evidence="1 8">Amino-acid biosynthesis; L-histidine biosynthesis; L-histidine from 5-phospho-alpha-D-ribose 1-diphosphate: step 8/9.</text>
</comment>
<feature type="domain" description="PHP" evidence="9">
    <location>
        <begin position="5"/>
        <end position="217"/>
    </location>
</feature>
<dbReference type="RefSeq" id="XP_018270718.1">
    <property type="nucleotide sequence ID" value="XM_018413364.1"/>
</dbReference>
<dbReference type="UniPathway" id="UPA00031">
    <property type="reaction ID" value="UER00013"/>
</dbReference>
<keyword evidence="6 8" id="KW-0368">Histidine biosynthesis</keyword>
<evidence type="ECO:0000256" key="7">
    <source>
        <dbReference type="ARBA" id="ARBA00049158"/>
    </source>
</evidence>
<dbReference type="GO" id="GO:0005737">
    <property type="term" value="C:cytoplasm"/>
    <property type="evidence" value="ECO:0007669"/>
    <property type="project" value="TreeGrafter"/>
</dbReference>
<keyword evidence="5 8" id="KW-0378">Hydrolase</keyword>
<dbReference type="InterPro" id="IPR010140">
    <property type="entry name" value="Histidinol_P_phosphatase_HisJ"/>
</dbReference>
<dbReference type="OrthoDB" id="5957391at2759"/>
<evidence type="ECO:0000256" key="5">
    <source>
        <dbReference type="ARBA" id="ARBA00022801"/>
    </source>
</evidence>
<dbReference type="Proteomes" id="UP000053890">
    <property type="component" value="Unassembled WGS sequence"/>
</dbReference>
<dbReference type="NCBIfam" id="TIGR01856">
    <property type="entry name" value="hisJ_fam"/>
    <property type="match status" value="1"/>
</dbReference>
<dbReference type="Gene3D" id="3.20.20.140">
    <property type="entry name" value="Metal-dependent hydrolases"/>
    <property type="match status" value="1"/>
</dbReference>
<evidence type="ECO:0000256" key="6">
    <source>
        <dbReference type="ARBA" id="ARBA00023102"/>
    </source>
</evidence>